<feature type="chain" id="PRO_5037873632" evidence="2">
    <location>
        <begin position="16"/>
        <end position="61"/>
    </location>
</feature>
<evidence type="ECO:0000313" key="3">
    <source>
        <dbReference type="Proteomes" id="UP000887565"/>
    </source>
</evidence>
<keyword evidence="1" id="KW-1133">Transmembrane helix</keyword>
<sequence length="61" mass="6555">MQSLVVMLIVLAASEDSILRSRSRSSSGSSSTTLYPEAPDGGYGWIIVLSAFLVHWLADGR</sequence>
<proteinExistence type="predicted"/>
<feature type="transmembrane region" description="Helical" evidence="1">
    <location>
        <begin position="41"/>
        <end position="58"/>
    </location>
</feature>
<dbReference type="Proteomes" id="UP000887565">
    <property type="component" value="Unplaced"/>
</dbReference>
<dbReference type="AlphaFoldDB" id="A0A915JPG3"/>
<reference evidence="4" key="1">
    <citation type="submission" date="2022-11" db="UniProtKB">
        <authorList>
            <consortium name="WormBaseParasite"/>
        </authorList>
    </citation>
    <scope>IDENTIFICATION</scope>
</reference>
<evidence type="ECO:0000256" key="1">
    <source>
        <dbReference type="SAM" id="Phobius"/>
    </source>
</evidence>
<keyword evidence="3" id="KW-1185">Reference proteome</keyword>
<organism evidence="3 4">
    <name type="scientific">Romanomermis culicivorax</name>
    <name type="common">Nematode worm</name>
    <dbReference type="NCBI Taxonomy" id="13658"/>
    <lineage>
        <taxon>Eukaryota</taxon>
        <taxon>Metazoa</taxon>
        <taxon>Ecdysozoa</taxon>
        <taxon>Nematoda</taxon>
        <taxon>Enoplea</taxon>
        <taxon>Dorylaimia</taxon>
        <taxon>Mermithida</taxon>
        <taxon>Mermithoidea</taxon>
        <taxon>Mermithidae</taxon>
        <taxon>Romanomermis</taxon>
    </lineage>
</organism>
<protein>
    <submittedName>
        <fullName evidence="4">Uncharacterized protein</fullName>
    </submittedName>
</protein>
<keyword evidence="1" id="KW-0472">Membrane</keyword>
<dbReference type="WBParaSite" id="nRc.2.0.1.t28149-RA">
    <property type="protein sequence ID" value="nRc.2.0.1.t28149-RA"/>
    <property type="gene ID" value="nRc.2.0.1.g28149"/>
</dbReference>
<keyword evidence="1" id="KW-0812">Transmembrane</keyword>
<feature type="signal peptide" evidence="2">
    <location>
        <begin position="1"/>
        <end position="15"/>
    </location>
</feature>
<evidence type="ECO:0000313" key="4">
    <source>
        <dbReference type="WBParaSite" id="nRc.2.0.1.t28149-RA"/>
    </source>
</evidence>
<name>A0A915JPG3_ROMCU</name>
<evidence type="ECO:0000256" key="2">
    <source>
        <dbReference type="SAM" id="SignalP"/>
    </source>
</evidence>
<keyword evidence="2" id="KW-0732">Signal</keyword>
<accession>A0A915JPG3</accession>